<dbReference type="NCBIfam" id="NF010006">
    <property type="entry name" value="PRK13479.1"/>
    <property type="match status" value="1"/>
</dbReference>
<dbReference type="NCBIfam" id="TIGR03301">
    <property type="entry name" value="PhnW-AepZ"/>
    <property type="match status" value="1"/>
</dbReference>
<dbReference type="EMBL" id="FQVL01000020">
    <property type="protein sequence ID" value="SHF39505.1"/>
    <property type="molecule type" value="Genomic_DNA"/>
</dbReference>
<evidence type="ECO:0000256" key="7">
    <source>
        <dbReference type="HAMAP-Rule" id="MF_01376"/>
    </source>
</evidence>
<dbReference type="GO" id="GO:0047304">
    <property type="term" value="F:2-aminoethylphosphonate-pyruvate transaminase activity"/>
    <property type="evidence" value="ECO:0007669"/>
    <property type="project" value="UniProtKB-UniRule"/>
</dbReference>
<dbReference type="GO" id="GO:0019700">
    <property type="term" value="P:organic phosphonate catabolic process"/>
    <property type="evidence" value="ECO:0007669"/>
    <property type="project" value="InterPro"/>
</dbReference>
<comment type="subunit">
    <text evidence="7">Homodimer.</text>
</comment>
<sequence length="369" mass="42235">MKSIKRNILLNPGPATTTDRVKYAQVVPDICPREAEFSQLLINLTEDLTRIVANLHQYTTVMFGGSGTAAIEAMISSVISDDDQLLIIQNGAYGKRICEIAQTYQLPYLEYQSSPYDCLQLEKLETYIQKHPRKITHLAIVHNETTTGLLNDLASVGKLCATYQIDLLVDAMSSYAAIPIDMIQMNISYLAASSNKNIQGMPGVSFVIASKDKLGKIRNQPRNYYLNLIAQYDYFIKTHQFRFTPPVQTLYALKQALDELKQEGVETRYKRYTQSWKTLITGLKQLQLKTLVPERYQSKIVTAVQEPCSPNYHFHDLHDYLYEKGFTIYPGKLDHLHTFRISNIGAIYPQDIKQFLLHLSEYLEKIDYI</sequence>
<organism evidence="11 12">
    <name type="scientific">Seinonella peptonophila</name>
    <dbReference type="NCBI Taxonomy" id="112248"/>
    <lineage>
        <taxon>Bacteria</taxon>
        <taxon>Bacillati</taxon>
        <taxon>Bacillota</taxon>
        <taxon>Bacilli</taxon>
        <taxon>Bacillales</taxon>
        <taxon>Thermoactinomycetaceae</taxon>
        <taxon>Seinonella</taxon>
    </lineage>
</organism>
<dbReference type="InterPro" id="IPR012703">
    <property type="entry name" value="NH2EtPonate_pyrv_transaminase"/>
</dbReference>
<dbReference type="InterPro" id="IPR000192">
    <property type="entry name" value="Aminotrans_V_dom"/>
</dbReference>
<evidence type="ECO:0000256" key="4">
    <source>
        <dbReference type="ARBA" id="ARBA00022898"/>
    </source>
</evidence>
<evidence type="ECO:0000259" key="10">
    <source>
        <dbReference type="Pfam" id="PF00266"/>
    </source>
</evidence>
<comment type="similarity">
    <text evidence="7">Belongs to the class-V pyridoxal-phosphate-dependent aminotransferase family. PhnW subfamily.</text>
</comment>
<evidence type="ECO:0000313" key="11">
    <source>
        <dbReference type="EMBL" id="SHF39505.1"/>
    </source>
</evidence>
<evidence type="ECO:0000256" key="2">
    <source>
        <dbReference type="ARBA" id="ARBA00022576"/>
    </source>
</evidence>
<evidence type="ECO:0000256" key="1">
    <source>
        <dbReference type="ARBA" id="ARBA00001933"/>
    </source>
</evidence>
<dbReference type="HAMAP" id="MF_01376">
    <property type="entry name" value="PhnW_aminotrans_5"/>
    <property type="match status" value="1"/>
</dbReference>
<dbReference type="Gene3D" id="3.40.640.10">
    <property type="entry name" value="Type I PLP-dependent aspartate aminotransferase-like (Major domain)"/>
    <property type="match status" value="1"/>
</dbReference>
<evidence type="ECO:0000256" key="3">
    <source>
        <dbReference type="ARBA" id="ARBA00022679"/>
    </source>
</evidence>
<dbReference type="PIRSF" id="PIRSF000524">
    <property type="entry name" value="SPT"/>
    <property type="match status" value="1"/>
</dbReference>
<keyword evidence="3 7" id="KW-0808">Transferase</keyword>
<reference evidence="11 12" key="1">
    <citation type="submission" date="2016-11" db="EMBL/GenBank/DDBJ databases">
        <authorList>
            <person name="Jaros S."/>
            <person name="Januszkiewicz K."/>
            <person name="Wedrychowicz H."/>
        </authorList>
    </citation>
    <scope>NUCLEOTIDE SEQUENCE [LARGE SCALE GENOMIC DNA]</scope>
    <source>
        <strain evidence="11 12">DSM 44666</strain>
    </source>
</reference>
<comment type="cofactor">
    <cofactor evidence="1 7 9">
        <name>pyridoxal 5'-phosphate</name>
        <dbReference type="ChEBI" id="CHEBI:597326"/>
    </cofactor>
</comment>
<keyword evidence="4 7" id="KW-0663">Pyridoxal phosphate</keyword>
<accession>A0A1M5BAQ4</accession>
<gene>
    <name evidence="7" type="primary">phnW</name>
    <name evidence="11" type="ORF">SAMN05444392_12025</name>
</gene>
<proteinExistence type="inferred from homology"/>
<feature type="modified residue" description="N6-(pyridoxal phosphate)lysine" evidence="7 9">
    <location>
        <position position="196"/>
    </location>
</feature>
<keyword evidence="2 7" id="KW-0032">Aminotransferase</keyword>
<keyword evidence="5 7" id="KW-0670">Pyruvate</keyword>
<name>A0A1M5BAQ4_9BACL</name>
<dbReference type="PANTHER" id="PTHR42778:SF1">
    <property type="entry name" value="2-AMINOETHYLPHOSPHONATE--PYRUVATE TRANSAMINASE"/>
    <property type="match status" value="1"/>
</dbReference>
<dbReference type="EC" id="2.6.1.37" evidence="7"/>
<comment type="function">
    <text evidence="7">Involved in phosphonate degradation.</text>
</comment>
<keyword evidence="12" id="KW-1185">Reference proteome</keyword>
<evidence type="ECO:0000256" key="8">
    <source>
        <dbReference type="PIRSR" id="PIRSR000524-1"/>
    </source>
</evidence>
<feature type="domain" description="Aminotransferase class V" evidence="10">
    <location>
        <begin position="36"/>
        <end position="330"/>
    </location>
</feature>
<evidence type="ECO:0000256" key="5">
    <source>
        <dbReference type="ARBA" id="ARBA00023317"/>
    </source>
</evidence>
<protein>
    <recommendedName>
        <fullName evidence="7">2-aminoethylphosphonate--pyruvate transaminase</fullName>
        <ecNumber evidence="7">2.6.1.37</ecNumber>
    </recommendedName>
    <alternativeName>
        <fullName evidence="7">2-aminoethylphosphonate aminotransferase</fullName>
    </alternativeName>
    <alternativeName>
        <fullName evidence="7">AEP transaminase</fullName>
        <shortName evidence="7">AEPT</shortName>
    </alternativeName>
</protein>
<dbReference type="AlphaFoldDB" id="A0A1M5BAQ4"/>
<dbReference type="RefSeq" id="WP_073158300.1">
    <property type="nucleotide sequence ID" value="NZ_FQVL01000020.1"/>
</dbReference>
<comment type="catalytic activity">
    <reaction evidence="6 7">
        <text>(2-aminoethyl)phosphonate + pyruvate = phosphonoacetaldehyde + L-alanine</text>
        <dbReference type="Rhea" id="RHEA:17021"/>
        <dbReference type="ChEBI" id="CHEBI:15361"/>
        <dbReference type="ChEBI" id="CHEBI:57418"/>
        <dbReference type="ChEBI" id="CHEBI:57972"/>
        <dbReference type="ChEBI" id="CHEBI:58383"/>
        <dbReference type="EC" id="2.6.1.37"/>
    </reaction>
</comment>
<dbReference type="InterPro" id="IPR024169">
    <property type="entry name" value="SP_NH2Trfase/AEP_transaminase"/>
</dbReference>
<evidence type="ECO:0000256" key="6">
    <source>
        <dbReference type="ARBA" id="ARBA00049460"/>
    </source>
</evidence>
<dbReference type="OrthoDB" id="389074at2"/>
<dbReference type="InterPro" id="IPR015422">
    <property type="entry name" value="PyrdxlP-dep_Trfase_small"/>
</dbReference>
<dbReference type="InterPro" id="IPR015421">
    <property type="entry name" value="PyrdxlP-dep_Trfase_major"/>
</dbReference>
<dbReference type="PANTHER" id="PTHR42778">
    <property type="entry name" value="2-AMINOETHYLPHOSPHONATE--PYRUVATE TRANSAMINASE"/>
    <property type="match status" value="1"/>
</dbReference>
<evidence type="ECO:0000313" key="12">
    <source>
        <dbReference type="Proteomes" id="UP000184476"/>
    </source>
</evidence>
<dbReference type="Pfam" id="PF00266">
    <property type="entry name" value="Aminotran_5"/>
    <property type="match status" value="1"/>
</dbReference>
<dbReference type="SUPFAM" id="SSF53383">
    <property type="entry name" value="PLP-dependent transferases"/>
    <property type="match status" value="1"/>
</dbReference>
<evidence type="ECO:0000256" key="9">
    <source>
        <dbReference type="PIRSR" id="PIRSR000524-50"/>
    </source>
</evidence>
<dbReference type="STRING" id="112248.SAMN05444392_12025"/>
<dbReference type="Gene3D" id="3.90.1150.10">
    <property type="entry name" value="Aspartate Aminotransferase, domain 1"/>
    <property type="match status" value="1"/>
</dbReference>
<dbReference type="Proteomes" id="UP000184476">
    <property type="component" value="Unassembled WGS sequence"/>
</dbReference>
<dbReference type="InterPro" id="IPR015424">
    <property type="entry name" value="PyrdxlP-dep_Trfase"/>
</dbReference>
<feature type="binding site" evidence="8">
    <location>
        <position position="340"/>
    </location>
    <ligand>
        <name>substrate</name>
    </ligand>
</feature>